<evidence type="ECO:0000313" key="1">
    <source>
        <dbReference type="EMBL" id="MCV9886762.1"/>
    </source>
</evidence>
<gene>
    <name evidence="1" type="ORF">OIH86_14075</name>
</gene>
<sequence length="361" mass="41320">MAEELRNIFNQDFMNQLSKELKNAYPSFDEEIFLAYIYAGEWDNLTLKQRVRRISECFHETINLEFPEVVNILKKVAPHFEGSLAGIIFPDYIEVYGLNDWNVSISALKYFTQYSTSEFAVRPFVVKDQEKMLQQFIVWSTHSNEHVRRLASEGSRPRLPWGMVLTGLKNDPSPILPILENLKADPSLYVRKSVANNINDISRDHPAIVLSLAKKWNGENDLTNWILKKGLRTLLKKGNLDALELFGLGPLNTMTISDLDVTKNVKIGDAISFSFQLASTDTELRKVRVEYSIDFIKANGKPSSKQFQLSEVTIKPGEKKQYVKMHSFKDLTTRKHYPGRHVLSIIVNGEVKGTKPFDVHL</sequence>
<reference evidence="1 2" key="1">
    <citation type="submission" date="2022-10" db="EMBL/GenBank/DDBJ databases">
        <title>Draft genome assembly of moderately radiation resistant bacterium Metabacillus halosaccharovorans.</title>
        <authorList>
            <person name="Pal S."/>
            <person name="Gopinathan A."/>
        </authorList>
    </citation>
    <scope>NUCLEOTIDE SEQUENCE [LARGE SCALE GENOMIC DNA]</scope>
    <source>
        <strain evidence="1 2">VITHBRA001</strain>
    </source>
</reference>
<protein>
    <recommendedName>
        <fullName evidence="3">DNA alkylation repair protein</fullName>
    </recommendedName>
</protein>
<dbReference type="RefSeq" id="WP_264143304.1">
    <property type="nucleotide sequence ID" value="NZ_JAOYEY010000043.1"/>
</dbReference>
<dbReference type="InterPro" id="IPR013783">
    <property type="entry name" value="Ig-like_fold"/>
</dbReference>
<dbReference type="InterPro" id="IPR016024">
    <property type="entry name" value="ARM-type_fold"/>
</dbReference>
<comment type="caution">
    <text evidence="1">The sequence shown here is derived from an EMBL/GenBank/DDBJ whole genome shotgun (WGS) entry which is preliminary data.</text>
</comment>
<dbReference type="SUPFAM" id="SSF48371">
    <property type="entry name" value="ARM repeat"/>
    <property type="match status" value="1"/>
</dbReference>
<organism evidence="1 2">
    <name type="scientific">Metabacillus halosaccharovorans</name>
    <dbReference type="NCBI Taxonomy" id="930124"/>
    <lineage>
        <taxon>Bacteria</taxon>
        <taxon>Bacillati</taxon>
        <taxon>Bacillota</taxon>
        <taxon>Bacilli</taxon>
        <taxon>Bacillales</taxon>
        <taxon>Bacillaceae</taxon>
        <taxon>Metabacillus</taxon>
    </lineage>
</organism>
<dbReference type="Gene3D" id="2.60.40.10">
    <property type="entry name" value="Immunoglobulins"/>
    <property type="match status" value="1"/>
</dbReference>
<accession>A0ABT3DI82</accession>
<proteinExistence type="predicted"/>
<name>A0ABT3DI82_9BACI</name>
<evidence type="ECO:0008006" key="3">
    <source>
        <dbReference type="Google" id="ProtNLM"/>
    </source>
</evidence>
<dbReference type="Gene3D" id="1.25.40.290">
    <property type="entry name" value="ARM repeat domains"/>
    <property type="match status" value="1"/>
</dbReference>
<evidence type="ECO:0000313" key="2">
    <source>
        <dbReference type="Proteomes" id="UP001526147"/>
    </source>
</evidence>
<dbReference type="EMBL" id="JAOYEY010000043">
    <property type="protein sequence ID" value="MCV9886762.1"/>
    <property type="molecule type" value="Genomic_DNA"/>
</dbReference>
<keyword evidence="2" id="KW-1185">Reference proteome</keyword>
<dbReference type="Proteomes" id="UP001526147">
    <property type="component" value="Unassembled WGS sequence"/>
</dbReference>